<name>A0A7J5BMV0_9MICO</name>
<dbReference type="Pfam" id="PF11248">
    <property type="entry name" value="DUF3046"/>
    <property type="match status" value="1"/>
</dbReference>
<evidence type="ECO:0000313" key="1">
    <source>
        <dbReference type="EMBL" id="KAB1653097.1"/>
    </source>
</evidence>
<protein>
    <submittedName>
        <fullName evidence="1">DUF3046 domain-containing protein</fullName>
    </submittedName>
</protein>
<proteinExistence type="predicted"/>
<keyword evidence="2" id="KW-1185">Reference proteome</keyword>
<organism evidence="1 2">
    <name type="scientific">Pseudoclavibacter chungangensis</name>
    <dbReference type="NCBI Taxonomy" id="587635"/>
    <lineage>
        <taxon>Bacteria</taxon>
        <taxon>Bacillati</taxon>
        <taxon>Actinomycetota</taxon>
        <taxon>Actinomycetes</taxon>
        <taxon>Micrococcales</taxon>
        <taxon>Microbacteriaceae</taxon>
        <taxon>Pseudoclavibacter</taxon>
    </lineage>
</organism>
<dbReference type="EMBL" id="WBJZ01000025">
    <property type="protein sequence ID" value="KAB1653097.1"/>
    <property type="molecule type" value="Genomic_DNA"/>
</dbReference>
<accession>A0A7J5BMV0</accession>
<reference evidence="1 2" key="1">
    <citation type="submission" date="2019-09" db="EMBL/GenBank/DDBJ databases">
        <title>Phylogeny of genus Pseudoclavibacter and closely related genus.</title>
        <authorList>
            <person name="Li Y."/>
        </authorList>
    </citation>
    <scope>NUCLEOTIDE SEQUENCE [LARGE SCALE GENOMIC DNA]</scope>
    <source>
        <strain evidence="1 2">DSM 23821</strain>
    </source>
</reference>
<dbReference type="Proteomes" id="UP000467240">
    <property type="component" value="Unassembled WGS sequence"/>
</dbReference>
<dbReference type="InterPro" id="IPR021408">
    <property type="entry name" value="DUF3046"/>
</dbReference>
<dbReference type="AlphaFoldDB" id="A0A7J5BMV0"/>
<sequence>MRMSELERAMVDEFGDAYGRSVMRDVVLTGLGDRTAREALGEGVDARTVWLAICEEMRVPEQRRHGVGRLEPGARRDR</sequence>
<evidence type="ECO:0000313" key="2">
    <source>
        <dbReference type="Proteomes" id="UP000467240"/>
    </source>
</evidence>
<comment type="caution">
    <text evidence="1">The sequence shown here is derived from an EMBL/GenBank/DDBJ whole genome shotgun (WGS) entry which is preliminary data.</text>
</comment>
<gene>
    <name evidence="1" type="ORF">F8O01_15655</name>
</gene>
<dbReference type="OrthoDB" id="3215033at2"/>